<accession>A0A8K1CF33</accession>
<dbReference type="OrthoDB" id="2498029at2759"/>
<feature type="domain" description="Serine aminopeptidase S33" evidence="1">
    <location>
        <begin position="35"/>
        <end position="290"/>
    </location>
</feature>
<evidence type="ECO:0000313" key="3">
    <source>
        <dbReference type="Proteomes" id="UP000794436"/>
    </source>
</evidence>
<dbReference type="FunFam" id="3.40.50.1820:FF:000117">
    <property type="entry name" value="Monoglyceride lipase, putative"/>
    <property type="match status" value="1"/>
</dbReference>
<dbReference type="AlphaFoldDB" id="A0A8K1CF33"/>
<sequence length="332" mass="37014">MAGATPWRVLEGAFTSTRSQSLAYYATFPPQEISLRGVVLFVHGIGEYARRFTHLFDALCADGFGVIAYDMIGHGRSDCDYRQERGHAELFQHMVDDTNAFITFAKKTIYPEVLGDTSPPALIFMGMSYGTLVGLHTVLSEQHSFSGMVLTAPAISVEWTCVLKCQAIFMRPLGKLIPHMRITPGVNYNYLSRDPAFVADYLADSMVIKAKMTARMALETLKAMKKLRTDTRVTTASSAFCQIPVLFVQGSADKITSVAQAEEFHRNMATKDKRFEKLDGLFHCIFDEPEKEQVMKIITSWLNERFSPSSEDFLTVEDAEEVRGAEGATVQG</sequence>
<comment type="caution">
    <text evidence="2">The sequence shown here is derived from an EMBL/GenBank/DDBJ whole genome shotgun (WGS) entry which is preliminary data.</text>
</comment>
<dbReference type="Pfam" id="PF12146">
    <property type="entry name" value="Hydrolase_4"/>
    <property type="match status" value="1"/>
</dbReference>
<protein>
    <recommendedName>
        <fullName evidence="1">Serine aminopeptidase S33 domain-containing protein</fullName>
    </recommendedName>
</protein>
<dbReference type="PANTHER" id="PTHR11614">
    <property type="entry name" value="PHOSPHOLIPASE-RELATED"/>
    <property type="match status" value="1"/>
</dbReference>
<evidence type="ECO:0000313" key="2">
    <source>
        <dbReference type="EMBL" id="TMW61640.1"/>
    </source>
</evidence>
<dbReference type="EMBL" id="SPLM01000075">
    <property type="protein sequence ID" value="TMW61640.1"/>
    <property type="molecule type" value="Genomic_DNA"/>
</dbReference>
<dbReference type="InterPro" id="IPR022742">
    <property type="entry name" value="Hydrolase_4"/>
</dbReference>
<organism evidence="2 3">
    <name type="scientific">Pythium oligandrum</name>
    <name type="common">Mycoparasitic fungus</name>
    <dbReference type="NCBI Taxonomy" id="41045"/>
    <lineage>
        <taxon>Eukaryota</taxon>
        <taxon>Sar</taxon>
        <taxon>Stramenopiles</taxon>
        <taxon>Oomycota</taxon>
        <taxon>Peronosporomycetes</taxon>
        <taxon>Pythiales</taxon>
        <taxon>Pythiaceae</taxon>
        <taxon>Pythium</taxon>
    </lineage>
</organism>
<gene>
    <name evidence="2" type="ORF">Poli38472_010703</name>
</gene>
<name>A0A8K1CF33_PYTOL</name>
<evidence type="ECO:0000259" key="1">
    <source>
        <dbReference type="Pfam" id="PF12146"/>
    </source>
</evidence>
<proteinExistence type="predicted"/>
<dbReference type="Proteomes" id="UP000794436">
    <property type="component" value="Unassembled WGS sequence"/>
</dbReference>
<reference evidence="2" key="1">
    <citation type="submission" date="2019-03" db="EMBL/GenBank/DDBJ databases">
        <title>Long read genome sequence of the mycoparasitic Pythium oligandrum ATCC 38472 isolated from sugarbeet rhizosphere.</title>
        <authorList>
            <person name="Gaulin E."/>
        </authorList>
    </citation>
    <scope>NUCLEOTIDE SEQUENCE</scope>
    <source>
        <strain evidence="2">ATCC 38472_TT</strain>
    </source>
</reference>
<dbReference type="SUPFAM" id="SSF53474">
    <property type="entry name" value="alpha/beta-Hydrolases"/>
    <property type="match status" value="1"/>
</dbReference>
<dbReference type="Gene3D" id="3.40.50.1820">
    <property type="entry name" value="alpha/beta hydrolase"/>
    <property type="match status" value="1"/>
</dbReference>
<dbReference type="InterPro" id="IPR051044">
    <property type="entry name" value="MAG_DAG_Lipase"/>
</dbReference>
<dbReference type="InterPro" id="IPR029058">
    <property type="entry name" value="AB_hydrolase_fold"/>
</dbReference>
<keyword evidence="3" id="KW-1185">Reference proteome</keyword>